<dbReference type="Gene3D" id="3.10.10.10">
    <property type="entry name" value="HIV Type 1 Reverse Transcriptase, subunit A, domain 1"/>
    <property type="match status" value="1"/>
</dbReference>
<dbReference type="AlphaFoldDB" id="A0AA38CIE6"/>
<name>A0AA38CIE6_TAXCH</name>
<dbReference type="Pfam" id="PF00078">
    <property type="entry name" value="RVT_1"/>
    <property type="match status" value="1"/>
</dbReference>
<feature type="non-terminal residue" evidence="2">
    <location>
        <position position="1"/>
    </location>
</feature>
<sequence length="79" mass="8983">VVTGLEMLSMLDGFSRYNQEEASVANQHKTTFTTPWGTFAYRRMPFGLMNVGTTFQREMDMAFGSLKGKCIVVYLDDLM</sequence>
<dbReference type="InterPro" id="IPR053134">
    <property type="entry name" value="RNA-dir_DNA_polymerase"/>
</dbReference>
<keyword evidence="3" id="KW-1185">Reference proteome</keyword>
<reference evidence="2 3" key="1">
    <citation type="journal article" date="2021" name="Nat. Plants">
        <title>The Taxus genome provides insights into paclitaxel biosynthesis.</title>
        <authorList>
            <person name="Xiong X."/>
            <person name="Gou J."/>
            <person name="Liao Q."/>
            <person name="Li Y."/>
            <person name="Zhou Q."/>
            <person name="Bi G."/>
            <person name="Li C."/>
            <person name="Du R."/>
            <person name="Wang X."/>
            <person name="Sun T."/>
            <person name="Guo L."/>
            <person name="Liang H."/>
            <person name="Lu P."/>
            <person name="Wu Y."/>
            <person name="Zhang Z."/>
            <person name="Ro D.K."/>
            <person name="Shang Y."/>
            <person name="Huang S."/>
            <person name="Yan J."/>
        </authorList>
    </citation>
    <scope>NUCLEOTIDE SEQUENCE [LARGE SCALE GENOMIC DNA]</scope>
    <source>
        <strain evidence="2">Ta-2019</strain>
    </source>
</reference>
<feature type="non-terminal residue" evidence="2">
    <location>
        <position position="79"/>
    </location>
</feature>
<dbReference type="SUPFAM" id="SSF56672">
    <property type="entry name" value="DNA/RNA polymerases"/>
    <property type="match status" value="1"/>
</dbReference>
<dbReference type="InterPro" id="IPR043128">
    <property type="entry name" value="Rev_trsase/Diguanyl_cyclase"/>
</dbReference>
<dbReference type="Proteomes" id="UP000824469">
    <property type="component" value="Unassembled WGS sequence"/>
</dbReference>
<gene>
    <name evidence="2" type="ORF">KI387_011659</name>
</gene>
<evidence type="ECO:0000313" key="3">
    <source>
        <dbReference type="Proteomes" id="UP000824469"/>
    </source>
</evidence>
<evidence type="ECO:0000313" key="2">
    <source>
        <dbReference type="EMBL" id="KAH9300076.1"/>
    </source>
</evidence>
<dbReference type="EMBL" id="JAHRHJ020000009">
    <property type="protein sequence ID" value="KAH9300076.1"/>
    <property type="molecule type" value="Genomic_DNA"/>
</dbReference>
<proteinExistence type="predicted"/>
<dbReference type="PANTHER" id="PTHR24559:SF444">
    <property type="entry name" value="REVERSE TRANSCRIPTASE DOMAIN-CONTAINING PROTEIN"/>
    <property type="match status" value="1"/>
</dbReference>
<evidence type="ECO:0000259" key="1">
    <source>
        <dbReference type="Pfam" id="PF00078"/>
    </source>
</evidence>
<comment type="caution">
    <text evidence="2">The sequence shown here is derived from an EMBL/GenBank/DDBJ whole genome shotgun (WGS) entry which is preliminary data.</text>
</comment>
<dbReference type="InterPro" id="IPR043502">
    <property type="entry name" value="DNA/RNA_pol_sf"/>
</dbReference>
<accession>A0AA38CIE6</accession>
<dbReference type="Gene3D" id="3.30.70.270">
    <property type="match status" value="1"/>
</dbReference>
<feature type="domain" description="Reverse transcriptase" evidence="1">
    <location>
        <begin position="8"/>
        <end position="79"/>
    </location>
</feature>
<protein>
    <recommendedName>
        <fullName evidence="1">Reverse transcriptase domain-containing protein</fullName>
    </recommendedName>
</protein>
<dbReference type="PANTHER" id="PTHR24559">
    <property type="entry name" value="TRANSPOSON TY3-I GAG-POL POLYPROTEIN"/>
    <property type="match status" value="1"/>
</dbReference>
<dbReference type="InterPro" id="IPR000477">
    <property type="entry name" value="RT_dom"/>
</dbReference>
<organism evidence="2 3">
    <name type="scientific">Taxus chinensis</name>
    <name type="common">Chinese yew</name>
    <name type="synonym">Taxus wallichiana var. chinensis</name>
    <dbReference type="NCBI Taxonomy" id="29808"/>
    <lineage>
        <taxon>Eukaryota</taxon>
        <taxon>Viridiplantae</taxon>
        <taxon>Streptophyta</taxon>
        <taxon>Embryophyta</taxon>
        <taxon>Tracheophyta</taxon>
        <taxon>Spermatophyta</taxon>
        <taxon>Pinopsida</taxon>
        <taxon>Pinidae</taxon>
        <taxon>Conifers II</taxon>
        <taxon>Cupressales</taxon>
        <taxon>Taxaceae</taxon>
        <taxon>Taxus</taxon>
    </lineage>
</organism>